<protein>
    <submittedName>
        <fullName evidence="1">Uncharacterized protein</fullName>
    </submittedName>
</protein>
<proteinExistence type="predicted"/>
<dbReference type="Proteomes" id="UP000297396">
    <property type="component" value="Unassembled WGS sequence"/>
</dbReference>
<comment type="caution">
    <text evidence="1">The sequence shown here is derived from an EMBL/GenBank/DDBJ whole genome shotgun (WGS) entry which is preliminary data.</text>
</comment>
<name>A0A4Y9JU31_9PAST</name>
<sequence length="133" mass="14973">MTLRDKLLANKPALQTLVINGDTYYLRAMTVGDMNKQVFEFRHWLIQQAEKEGYALPAEDDDRFDEQLDRFGAKYRLPQALSSRLCDEHGELLFNPDSVDDLNAIAALDSHIIIEFNKAVDGPKASANGESSN</sequence>
<organism evidence="1 2">
    <name type="scientific">Muribacter muris</name>
    <dbReference type="NCBI Taxonomy" id="67855"/>
    <lineage>
        <taxon>Bacteria</taxon>
        <taxon>Pseudomonadati</taxon>
        <taxon>Pseudomonadota</taxon>
        <taxon>Gammaproteobacteria</taxon>
        <taxon>Pasteurellales</taxon>
        <taxon>Pasteurellaceae</taxon>
        <taxon>Muribacter</taxon>
    </lineage>
</organism>
<dbReference type="EMBL" id="SPPA01000033">
    <property type="protein sequence ID" value="TFV07976.1"/>
    <property type="molecule type" value="Genomic_DNA"/>
</dbReference>
<dbReference type="AlphaFoldDB" id="A0A4Y9JU31"/>
<dbReference type="OrthoDB" id="8855286at2"/>
<accession>A0A4Y9JU31</accession>
<dbReference type="RefSeq" id="WP_135058539.1">
    <property type="nucleotide sequence ID" value="NZ_JADGLC010000033.1"/>
</dbReference>
<gene>
    <name evidence="1" type="ORF">E4T80_11505</name>
</gene>
<reference evidence="1 2" key="1">
    <citation type="submission" date="2019-03" db="EMBL/GenBank/DDBJ databases">
        <title>Diversity of the mouse oral microbiome.</title>
        <authorList>
            <person name="Joseph S."/>
            <person name="Aduse-Opoku J."/>
            <person name="Curtis M."/>
            <person name="Wade W."/>
            <person name="Hashim A."/>
        </authorList>
    </citation>
    <scope>NUCLEOTIDE SEQUENCE [LARGE SCALE GENOMIC DNA]</scope>
    <source>
        <strain evidence="1 2">WT12</strain>
    </source>
</reference>
<evidence type="ECO:0000313" key="2">
    <source>
        <dbReference type="Proteomes" id="UP000297396"/>
    </source>
</evidence>
<evidence type="ECO:0000313" key="1">
    <source>
        <dbReference type="EMBL" id="TFV07976.1"/>
    </source>
</evidence>